<dbReference type="PANTHER" id="PTHR43395">
    <property type="entry name" value="SENSOR HISTIDINE KINASE CHEA"/>
    <property type="match status" value="1"/>
</dbReference>
<dbReference type="PANTHER" id="PTHR43395:SF10">
    <property type="entry name" value="CHEMOTAXIS PROTEIN CHEA"/>
    <property type="match status" value="1"/>
</dbReference>
<dbReference type="SUPFAM" id="SSF50341">
    <property type="entry name" value="CheW-like"/>
    <property type="match status" value="1"/>
</dbReference>
<dbReference type="RefSeq" id="WP_209843253.1">
    <property type="nucleotide sequence ID" value="NZ_JAGGJP010000027.1"/>
</dbReference>
<dbReference type="SMART" id="SM00260">
    <property type="entry name" value="CheW"/>
    <property type="match status" value="1"/>
</dbReference>
<organism evidence="17 18">
    <name type="scientific">Rubellimicrobium aerolatum</name>
    <dbReference type="NCBI Taxonomy" id="490979"/>
    <lineage>
        <taxon>Bacteria</taxon>
        <taxon>Pseudomonadati</taxon>
        <taxon>Pseudomonadota</taxon>
        <taxon>Alphaproteobacteria</taxon>
        <taxon>Rhodobacterales</taxon>
        <taxon>Roseobacteraceae</taxon>
        <taxon>Rubellimicrobium</taxon>
    </lineage>
</organism>
<evidence type="ECO:0000259" key="15">
    <source>
        <dbReference type="PROSITE" id="PS50851"/>
    </source>
</evidence>
<evidence type="ECO:0000256" key="2">
    <source>
        <dbReference type="ARBA" id="ARBA00012438"/>
    </source>
</evidence>
<keyword evidence="18" id="KW-1185">Reference proteome</keyword>
<dbReference type="Pfam" id="PF01584">
    <property type="entry name" value="CheW"/>
    <property type="match status" value="1"/>
</dbReference>
<proteinExistence type="predicted"/>
<evidence type="ECO:0000313" key="17">
    <source>
        <dbReference type="EMBL" id="MFC5568224.1"/>
    </source>
</evidence>
<evidence type="ECO:0000256" key="13">
    <source>
        <dbReference type="SAM" id="MobiDB-lite"/>
    </source>
</evidence>
<dbReference type="InterPro" id="IPR036061">
    <property type="entry name" value="CheW-like_dom_sf"/>
</dbReference>
<dbReference type="InterPro" id="IPR005467">
    <property type="entry name" value="His_kinase_dom"/>
</dbReference>
<feature type="domain" description="Histidine kinase" evidence="14">
    <location>
        <begin position="356"/>
        <end position="559"/>
    </location>
</feature>
<keyword evidence="10" id="KW-0902">Two-component regulatory system</keyword>
<comment type="caution">
    <text evidence="17">The sequence shown here is derived from an EMBL/GenBank/DDBJ whole genome shotgun (WGS) entry which is preliminary data.</text>
</comment>
<dbReference type="Gene3D" id="2.30.30.40">
    <property type="entry name" value="SH3 Domains"/>
    <property type="match status" value="1"/>
</dbReference>
<evidence type="ECO:0000313" key="18">
    <source>
        <dbReference type="Proteomes" id="UP001596056"/>
    </source>
</evidence>
<evidence type="ECO:0000256" key="4">
    <source>
        <dbReference type="ARBA" id="ARBA00022500"/>
    </source>
</evidence>
<evidence type="ECO:0000259" key="16">
    <source>
        <dbReference type="PROSITE" id="PS50894"/>
    </source>
</evidence>
<feature type="compositionally biased region" description="Low complexity" evidence="13">
    <location>
        <begin position="284"/>
        <end position="293"/>
    </location>
</feature>
<dbReference type="InterPro" id="IPR037006">
    <property type="entry name" value="CheA-like_homodim_sf"/>
</dbReference>
<dbReference type="CDD" id="cd16916">
    <property type="entry name" value="HATPase_CheA-like"/>
    <property type="match status" value="1"/>
</dbReference>
<evidence type="ECO:0000256" key="11">
    <source>
        <dbReference type="ARBA" id="ARBA00035100"/>
    </source>
</evidence>
<evidence type="ECO:0000256" key="3">
    <source>
        <dbReference type="ARBA" id="ARBA00021495"/>
    </source>
</evidence>
<feature type="domain" description="HPt" evidence="16">
    <location>
        <begin position="1"/>
        <end position="105"/>
    </location>
</feature>
<evidence type="ECO:0000256" key="1">
    <source>
        <dbReference type="ARBA" id="ARBA00000085"/>
    </source>
</evidence>
<evidence type="ECO:0000256" key="10">
    <source>
        <dbReference type="ARBA" id="ARBA00023012"/>
    </source>
</evidence>
<gene>
    <name evidence="17" type="ORF">ACFPOC_17610</name>
</gene>
<feature type="modified residue" description="Phosphohistidine" evidence="12">
    <location>
        <position position="48"/>
    </location>
</feature>
<dbReference type="InterPro" id="IPR003594">
    <property type="entry name" value="HATPase_dom"/>
</dbReference>
<evidence type="ECO:0000256" key="6">
    <source>
        <dbReference type="ARBA" id="ARBA00022679"/>
    </source>
</evidence>
<dbReference type="Proteomes" id="UP001596056">
    <property type="component" value="Unassembled WGS sequence"/>
</dbReference>
<evidence type="ECO:0000256" key="9">
    <source>
        <dbReference type="ARBA" id="ARBA00022840"/>
    </source>
</evidence>
<dbReference type="PRINTS" id="PR00344">
    <property type="entry name" value="BCTRLSENSOR"/>
</dbReference>
<dbReference type="Pfam" id="PF02518">
    <property type="entry name" value="HATPase_c"/>
    <property type="match status" value="1"/>
</dbReference>
<dbReference type="CDD" id="cd00088">
    <property type="entry name" value="HPT"/>
    <property type="match status" value="1"/>
</dbReference>
<dbReference type="Gene3D" id="3.30.565.10">
    <property type="entry name" value="Histidine kinase-like ATPase, C-terminal domain"/>
    <property type="match status" value="1"/>
</dbReference>
<dbReference type="InterPro" id="IPR036641">
    <property type="entry name" value="HPT_dom_sf"/>
</dbReference>
<dbReference type="CDD" id="cd00731">
    <property type="entry name" value="CheA_reg"/>
    <property type="match status" value="1"/>
</dbReference>
<keyword evidence="5 12" id="KW-0597">Phosphoprotein</keyword>
<evidence type="ECO:0000256" key="7">
    <source>
        <dbReference type="ARBA" id="ARBA00022741"/>
    </source>
</evidence>
<dbReference type="InterPro" id="IPR036097">
    <property type="entry name" value="HisK_dim/P_sf"/>
</dbReference>
<keyword evidence="6 17" id="KW-0808">Transferase</keyword>
<dbReference type="Pfam" id="PF01627">
    <property type="entry name" value="Hpt"/>
    <property type="match status" value="1"/>
</dbReference>
<dbReference type="InterPro" id="IPR004105">
    <property type="entry name" value="CheA-like_dim"/>
</dbReference>
<dbReference type="EC" id="2.7.13.3" evidence="2"/>
<dbReference type="EMBL" id="JBHSNA010000031">
    <property type="protein sequence ID" value="MFC5568224.1"/>
    <property type="molecule type" value="Genomic_DNA"/>
</dbReference>
<evidence type="ECO:0000256" key="5">
    <source>
        <dbReference type="ARBA" id="ARBA00022553"/>
    </source>
</evidence>
<dbReference type="PROSITE" id="PS50851">
    <property type="entry name" value="CHEW"/>
    <property type="match status" value="1"/>
</dbReference>
<keyword evidence="9" id="KW-0067">ATP-binding</keyword>
<dbReference type="Gene3D" id="1.10.287.560">
    <property type="entry name" value="Histidine kinase CheA-like, homodimeric domain"/>
    <property type="match status" value="1"/>
</dbReference>
<keyword evidence="8" id="KW-0418">Kinase</keyword>
<name>A0ABW0SH19_9RHOB</name>
<evidence type="ECO:0000256" key="8">
    <source>
        <dbReference type="ARBA" id="ARBA00022777"/>
    </source>
</evidence>
<reference evidence="18" key="1">
    <citation type="journal article" date="2019" name="Int. J. Syst. Evol. Microbiol.">
        <title>The Global Catalogue of Microorganisms (GCM) 10K type strain sequencing project: providing services to taxonomists for standard genome sequencing and annotation.</title>
        <authorList>
            <consortium name="The Broad Institute Genomics Platform"/>
            <consortium name="The Broad Institute Genome Sequencing Center for Infectious Disease"/>
            <person name="Wu L."/>
            <person name="Ma J."/>
        </authorList>
    </citation>
    <scope>NUCLEOTIDE SEQUENCE [LARGE SCALE GENOMIC DNA]</scope>
    <source>
        <strain evidence="18">KACC 11588</strain>
    </source>
</reference>
<evidence type="ECO:0000256" key="12">
    <source>
        <dbReference type="PROSITE-ProRule" id="PRU00110"/>
    </source>
</evidence>
<dbReference type="SUPFAM" id="SSF47384">
    <property type="entry name" value="Homodimeric domain of signal transducing histidine kinase"/>
    <property type="match status" value="1"/>
</dbReference>
<comment type="catalytic activity">
    <reaction evidence="1">
        <text>ATP + protein L-histidine = ADP + protein N-phospho-L-histidine.</text>
        <dbReference type="EC" id="2.7.13.3"/>
    </reaction>
</comment>
<accession>A0ABW0SH19</accession>
<dbReference type="Gene3D" id="1.20.120.160">
    <property type="entry name" value="HPT domain"/>
    <property type="match status" value="1"/>
</dbReference>
<dbReference type="SUPFAM" id="SSF47226">
    <property type="entry name" value="Histidine-containing phosphotransfer domain, HPT domain"/>
    <property type="match status" value="1"/>
</dbReference>
<dbReference type="SUPFAM" id="SSF55874">
    <property type="entry name" value="ATPase domain of HSP90 chaperone/DNA topoisomerase II/histidine kinase"/>
    <property type="match status" value="1"/>
</dbReference>
<dbReference type="InterPro" id="IPR036890">
    <property type="entry name" value="HATPase_C_sf"/>
</dbReference>
<dbReference type="SMART" id="SM00387">
    <property type="entry name" value="HATPase_c"/>
    <property type="match status" value="1"/>
</dbReference>
<dbReference type="InterPro" id="IPR008207">
    <property type="entry name" value="Sig_transdc_His_kin_Hpt_dom"/>
</dbReference>
<dbReference type="SMART" id="SM00073">
    <property type="entry name" value="HPT"/>
    <property type="match status" value="1"/>
</dbReference>
<dbReference type="GO" id="GO:0004673">
    <property type="term" value="F:protein histidine kinase activity"/>
    <property type="evidence" value="ECO:0007669"/>
    <property type="project" value="UniProtKB-EC"/>
</dbReference>
<evidence type="ECO:0000259" key="14">
    <source>
        <dbReference type="PROSITE" id="PS50109"/>
    </source>
</evidence>
<dbReference type="InterPro" id="IPR004358">
    <property type="entry name" value="Sig_transdc_His_kin-like_C"/>
</dbReference>
<comment type="function">
    <text evidence="11">Involved in the transmission of sensory signals from the chemoreceptors to the flagellar motors. CheA is autophosphorylated; it can transfer its phosphate group to either CheB or CheY.</text>
</comment>
<protein>
    <recommendedName>
        <fullName evidence="3">Chemotaxis protein CheA</fullName>
        <ecNumber evidence="2">2.7.13.3</ecNumber>
    </recommendedName>
</protein>
<dbReference type="PROSITE" id="PS50109">
    <property type="entry name" value="HIS_KIN"/>
    <property type="match status" value="1"/>
</dbReference>
<dbReference type="PROSITE" id="PS50894">
    <property type="entry name" value="HPT"/>
    <property type="match status" value="1"/>
</dbReference>
<dbReference type="InterPro" id="IPR002545">
    <property type="entry name" value="CheW-lke_dom"/>
</dbReference>
<dbReference type="Pfam" id="PF02895">
    <property type="entry name" value="H-kinase_dim"/>
    <property type="match status" value="1"/>
</dbReference>
<dbReference type="SMART" id="SM01231">
    <property type="entry name" value="H-kinase_dim"/>
    <property type="match status" value="1"/>
</dbReference>
<keyword evidence="7" id="KW-0547">Nucleotide-binding</keyword>
<keyword evidence="4" id="KW-0145">Chemotaxis</keyword>
<feature type="region of interest" description="Disordered" evidence="13">
    <location>
        <begin position="273"/>
        <end position="312"/>
    </location>
</feature>
<sequence>MMDSMEAIRVTFFQECEEQLAELEAGLVAIEGGTAEPDTVNAVFRSVHSIKGGAGAFQLADLVSFAHGFETVLDEIRSGRLEPRADIMGTMLHAADVLSDLVREARDGTALGIGWREVLADLDAIARHGSVPAEPPPPEADEFGFAPITIRIPTGEPEPMASDPDRLMVEFRPHPTLFARAHDPIPVLRELARLGEARIACDLERLPPLDLLDPEQAYLAWRIELSGVPDTAVRDCFEFLDEDCDLVIGPRSTAGVPPEPEPELALGHLPAARTATAPEPSRPAPSKVSAPSQAAPPPPGAATCGDNAPPPTIRVDLDRLDRLIDLVGELVINQAMLGQRVIEAGVARQPAVATGLDELKLLTREIQESVMAIRAQPVRPLFQRMGRIVREVAAATGKVVRLRTEGEGTEVDKTVVERLADPLTHLIRNAIDHGIETPERRLAAGKPAEGTVRLVAAHRSGRVVIEVSDDGGGIDRSRVRQIAERKGLIPADAQLSDPEVDSLLFLPGFSTTETVSDISGRGVGMDVVKRSIQALGGRLAVASRPGQGSSFGMSLPLTLAVLDGMVVSVADQTLVVPLTAIMETLRPAPGDVRALGPAARVLAIRGGFVPVVDLGEELGFSPAGRAEGAQPVAVLVETSEGACAALLIDSIQDQRQVVIKSLEANYGTIPGIAAATILGNGRVALILDVDALVASSGAPASSSVLSTPLSCSR</sequence>
<feature type="domain" description="CheW-like" evidence="15">
    <location>
        <begin position="561"/>
        <end position="698"/>
    </location>
</feature>
<dbReference type="InterPro" id="IPR051315">
    <property type="entry name" value="Bact_Chemotaxis_CheA"/>
</dbReference>